<sequence length="119" mass="13709">MWVQRLYLVRALRSFDDFTYSMIRKGKQKLKKPEALIKHDILSRFIELGEDPESYLTDKSLRDVVLDFVMAGRDTTATTLSWAKYTDPEGIRVDDGLPDGTKVKARGLVTYAPYSMVRM</sequence>
<dbReference type="Gene3D" id="1.10.630.10">
    <property type="entry name" value="Cytochrome P450"/>
    <property type="match status" value="1"/>
</dbReference>
<keyword evidence="3" id="KW-0349">Heme</keyword>
<dbReference type="GO" id="GO:0005506">
    <property type="term" value="F:iron ion binding"/>
    <property type="evidence" value="ECO:0007669"/>
    <property type="project" value="InterPro"/>
</dbReference>
<dbReference type="AlphaFoldDB" id="A0A8T2XUX2"/>
<evidence type="ECO:0000256" key="4">
    <source>
        <dbReference type="ARBA" id="ARBA00022723"/>
    </source>
</evidence>
<comment type="cofactor">
    <cofactor evidence="1">
        <name>heme</name>
        <dbReference type="ChEBI" id="CHEBI:30413"/>
    </cofactor>
</comment>
<dbReference type="GO" id="GO:0016705">
    <property type="term" value="F:oxidoreductase activity, acting on paired donors, with incorporation or reduction of molecular oxygen"/>
    <property type="evidence" value="ECO:0007669"/>
    <property type="project" value="InterPro"/>
</dbReference>
<evidence type="ECO:0000256" key="5">
    <source>
        <dbReference type="ARBA" id="ARBA00023002"/>
    </source>
</evidence>
<evidence type="ECO:0000256" key="7">
    <source>
        <dbReference type="ARBA" id="ARBA00023033"/>
    </source>
</evidence>
<dbReference type="Pfam" id="PF00067">
    <property type="entry name" value="p450"/>
    <property type="match status" value="1"/>
</dbReference>
<dbReference type="PANTHER" id="PTHR24296">
    <property type="entry name" value="CYTOCHROME P450"/>
    <property type="match status" value="1"/>
</dbReference>
<dbReference type="EMBL" id="JACEGQ020000010">
    <property type="protein sequence ID" value="KAH8496642.1"/>
    <property type="molecule type" value="Genomic_DNA"/>
</dbReference>
<name>A0A8T2XUX2_POPDE</name>
<dbReference type="SUPFAM" id="SSF48264">
    <property type="entry name" value="Cytochrome P450"/>
    <property type="match status" value="1"/>
</dbReference>
<keyword evidence="7" id="KW-0503">Monooxygenase</keyword>
<evidence type="ECO:0000256" key="3">
    <source>
        <dbReference type="ARBA" id="ARBA00022617"/>
    </source>
</evidence>
<proteinExistence type="inferred from homology"/>
<evidence type="ECO:0000313" key="8">
    <source>
        <dbReference type="EMBL" id="KAH8496642.1"/>
    </source>
</evidence>
<dbReference type="GO" id="GO:0004497">
    <property type="term" value="F:monooxygenase activity"/>
    <property type="evidence" value="ECO:0007669"/>
    <property type="project" value="UniProtKB-KW"/>
</dbReference>
<keyword evidence="6" id="KW-0408">Iron</keyword>
<keyword evidence="5" id="KW-0560">Oxidoreductase</keyword>
<dbReference type="InterPro" id="IPR036396">
    <property type="entry name" value="Cyt_P450_sf"/>
</dbReference>
<accession>A0A8T2XUX2</accession>
<gene>
    <name evidence="8" type="ORF">H0E87_019403</name>
</gene>
<evidence type="ECO:0008006" key="10">
    <source>
        <dbReference type="Google" id="ProtNLM"/>
    </source>
</evidence>
<reference evidence="8" key="1">
    <citation type="journal article" date="2021" name="J. Hered.">
        <title>Genome Assembly of Salicaceae Populus deltoides (Eastern Cottonwood) I-69 Based on Nanopore Sequencing and Hi-C Technologies.</title>
        <authorList>
            <person name="Bai S."/>
            <person name="Wu H."/>
            <person name="Zhang J."/>
            <person name="Pan Z."/>
            <person name="Zhao W."/>
            <person name="Li Z."/>
            <person name="Tong C."/>
        </authorList>
    </citation>
    <scope>NUCLEOTIDE SEQUENCE</scope>
    <source>
        <tissue evidence="8">Leaf</tissue>
    </source>
</reference>
<comment type="similarity">
    <text evidence="2">Belongs to the cytochrome P450 family.</text>
</comment>
<organism evidence="8 9">
    <name type="scientific">Populus deltoides</name>
    <name type="common">Eastern poplar</name>
    <name type="synonym">Eastern cottonwood</name>
    <dbReference type="NCBI Taxonomy" id="3696"/>
    <lineage>
        <taxon>Eukaryota</taxon>
        <taxon>Viridiplantae</taxon>
        <taxon>Streptophyta</taxon>
        <taxon>Embryophyta</taxon>
        <taxon>Tracheophyta</taxon>
        <taxon>Spermatophyta</taxon>
        <taxon>Magnoliopsida</taxon>
        <taxon>eudicotyledons</taxon>
        <taxon>Gunneridae</taxon>
        <taxon>Pentapetalae</taxon>
        <taxon>rosids</taxon>
        <taxon>fabids</taxon>
        <taxon>Malpighiales</taxon>
        <taxon>Salicaceae</taxon>
        <taxon>Saliceae</taxon>
        <taxon>Populus</taxon>
    </lineage>
</organism>
<keyword evidence="4" id="KW-0479">Metal-binding</keyword>
<dbReference type="InterPro" id="IPR001128">
    <property type="entry name" value="Cyt_P450"/>
</dbReference>
<evidence type="ECO:0000256" key="6">
    <source>
        <dbReference type="ARBA" id="ARBA00023004"/>
    </source>
</evidence>
<comment type="caution">
    <text evidence="8">The sequence shown here is derived from an EMBL/GenBank/DDBJ whole genome shotgun (WGS) entry which is preliminary data.</text>
</comment>
<evidence type="ECO:0000256" key="1">
    <source>
        <dbReference type="ARBA" id="ARBA00001971"/>
    </source>
</evidence>
<keyword evidence="9" id="KW-1185">Reference proteome</keyword>
<evidence type="ECO:0000256" key="2">
    <source>
        <dbReference type="ARBA" id="ARBA00010617"/>
    </source>
</evidence>
<dbReference type="GO" id="GO:0020037">
    <property type="term" value="F:heme binding"/>
    <property type="evidence" value="ECO:0007669"/>
    <property type="project" value="InterPro"/>
</dbReference>
<dbReference type="Proteomes" id="UP000807159">
    <property type="component" value="Chromosome 10"/>
</dbReference>
<protein>
    <recommendedName>
        <fullName evidence="10">Cytochrome P450</fullName>
    </recommendedName>
</protein>
<evidence type="ECO:0000313" key="9">
    <source>
        <dbReference type="Proteomes" id="UP000807159"/>
    </source>
</evidence>